<dbReference type="InterPro" id="IPR002645">
    <property type="entry name" value="STAS_dom"/>
</dbReference>
<dbReference type="InterPro" id="IPR036513">
    <property type="entry name" value="STAS_dom_sf"/>
</dbReference>
<sequence>MSTSALFQLDQNESYALIDWKGENLVQSNYEELENVVRLLFKKEYTNMILNISKVTELDGYGVSAIRKGTKICSNESGLFVVVSKDEAVVERLDQAKIENLTIMNTVREGVDAIYLNDLENDFGDGDEEEENEFGGESADYGDDY</sequence>
<feature type="domain" description="STAS" evidence="2">
    <location>
        <begin position="28"/>
        <end position="109"/>
    </location>
</feature>
<name>A0ABT6BHK3_9BACT</name>
<feature type="region of interest" description="Disordered" evidence="1">
    <location>
        <begin position="122"/>
        <end position="145"/>
    </location>
</feature>
<dbReference type="RefSeq" id="WP_223142343.1">
    <property type="nucleotide sequence ID" value="NZ_CBCSDE010000001.1"/>
</dbReference>
<evidence type="ECO:0000256" key="1">
    <source>
        <dbReference type="SAM" id="MobiDB-lite"/>
    </source>
</evidence>
<keyword evidence="4" id="KW-1185">Reference proteome</keyword>
<organism evidence="3 4">
    <name type="scientific">Aquirufa aurantiipilula</name>
    <dbReference type="NCBI Taxonomy" id="2696561"/>
    <lineage>
        <taxon>Bacteria</taxon>
        <taxon>Pseudomonadati</taxon>
        <taxon>Bacteroidota</taxon>
        <taxon>Cytophagia</taxon>
        <taxon>Cytophagales</taxon>
        <taxon>Flectobacillaceae</taxon>
        <taxon>Aquirufa</taxon>
    </lineage>
</organism>
<dbReference type="Gene3D" id="3.30.750.24">
    <property type="entry name" value="STAS domain"/>
    <property type="match status" value="1"/>
</dbReference>
<accession>A0ABT6BHK3</accession>
<comment type="caution">
    <text evidence="3">The sequence shown here is derived from an EMBL/GenBank/DDBJ whole genome shotgun (WGS) entry which is preliminary data.</text>
</comment>
<dbReference type="SUPFAM" id="SSF52091">
    <property type="entry name" value="SpoIIaa-like"/>
    <property type="match status" value="1"/>
</dbReference>
<gene>
    <name evidence="3" type="ORF">PQG43_02705</name>
</gene>
<evidence type="ECO:0000313" key="4">
    <source>
        <dbReference type="Proteomes" id="UP001321344"/>
    </source>
</evidence>
<dbReference type="Pfam" id="PF01740">
    <property type="entry name" value="STAS"/>
    <property type="match status" value="1"/>
</dbReference>
<dbReference type="EMBL" id="JARJOW010000002">
    <property type="protein sequence ID" value="MDF5689763.1"/>
    <property type="molecule type" value="Genomic_DNA"/>
</dbReference>
<protein>
    <submittedName>
        <fullName evidence="3">Anti-anti-sigma factor</fullName>
    </submittedName>
</protein>
<evidence type="ECO:0000313" key="3">
    <source>
        <dbReference type="EMBL" id="MDF5689763.1"/>
    </source>
</evidence>
<reference evidence="3 4" key="1">
    <citation type="submission" date="2023-03" db="EMBL/GenBank/DDBJ databases">
        <title>Genome sequencing of Aquirufa.</title>
        <authorList>
            <person name="Pitt A."/>
            <person name="Hahn M.W."/>
        </authorList>
    </citation>
    <scope>NUCLEOTIDE SEQUENCE [LARGE SCALE GENOMIC DNA]</scope>
    <source>
        <strain evidence="3 4">WAEICH-18A</strain>
    </source>
</reference>
<dbReference type="Proteomes" id="UP001321344">
    <property type="component" value="Unassembled WGS sequence"/>
</dbReference>
<evidence type="ECO:0000259" key="2">
    <source>
        <dbReference type="Pfam" id="PF01740"/>
    </source>
</evidence>
<proteinExistence type="predicted"/>